<evidence type="ECO:0000313" key="2">
    <source>
        <dbReference type="Proteomes" id="UP001140096"/>
    </source>
</evidence>
<sequence length="857" mass="95973">MQSALTKCLRGGWSRLPPVLCANTLHCQRYVSNTAPAIPIIGAAIKELIGDPSSAERKVGRRRRRTRLGPGTSSESPKDITHWRTQKRQTLATWLEPKYRESAHKHILVREFMDVIRRFGSVDRGTVDPDAVFIPAEDAQDEPTRANSLVDTAWAHYVKIRSHEDAPSLLSQIPLIAIRILVYELTFLRGSAEYRRRFERVVQIFEDCASVDRPIASPLLFGMYLRALNKLGRYQQAISEAVAYGSSTDSGSDPALSVNIMRQIVEAYFGGGRPDKALEVFYRVRDNPEYSDTITPHFYVSAINGAMRAKNLTSAELYAIVDDLFGLLEKSPYPDGTRTGLLNELLNVANKTGNRAFLFHVFERSVDRGFPINHTTFGVLLHCSCAEETDPRVIYRVYRSIITHPSTYATMTHHVFAIFINCFVRHHRVDHALSVLHDLRLHPTACLTVHHSALIFRYYAESGMAAQALELFHTTANMDNFAPTWTMCVDVIKAVGRGGDMAWALESVDVGAVSEFPDDEMRCMQHHDALLTALVKYGLAGDSTRMLETFFTLHDSYPNSILSFVAVLMQSHHIAKQHSQDLARGPTTHTVTPAARASETQQRDFVDQFNVVADLLLAASSTISIPQNLYNMAISVFAILRDHSSTQRIYDHMTQTEAMEPTARTFNVLLQSYVRGLDLAAASDVLKDIRARGIPLNRIAANALIHGYLNANQPQQAIDVYAYLVDRPTPLLASTTFKDFVVSAPIDTYTFAMLVSGLVDAGLLKEAVVVFEDAFTILPLVPRQLLETLVGKLEERSLFDFAQLCLKRYTKRVEELQSAHLRLGESESMDVALPEPAPARLPLSYFGYLLDRKDKDD</sequence>
<organism evidence="1 2">
    <name type="scientific">Coemansia furcata</name>
    <dbReference type="NCBI Taxonomy" id="417177"/>
    <lineage>
        <taxon>Eukaryota</taxon>
        <taxon>Fungi</taxon>
        <taxon>Fungi incertae sedis</taxon>
        <taxon>Zoopagomycota</taxon>
        <taxon>Kickxellomycotina</taxon>
        <taxon>Kickxellomycetes</taxon>
        <taxon>Kickxellales</taxon>
        <taxon>Kickxellaceae</taxon>
        <taxon>Coemansia</taxon>
    </lineage>
</organism>
<keyword evidence="2" id="KW-1185">Reference proteome</keyword>
<reference evidence="1" key="1">
    <citation type="submission" date="2022-07" db="EMBL/GenBank/DDBJ databases">
        <title>Phylogenomic reconstructions and comparative analyses of Kickxellomycotina fungi.</title>
        <authorList>
            <person name="Reynolds N.K."/>
            <person name="Stajich J.E."/>
            <person name="Barry K."/>
            <person name="Grigoriev I.V."/>
            <person name="Crous P."/>
            <person name="Smith M.E."/>
        </authorList>
    </citation>
    <scope>NUCLEOTIDE SEQUENCE</scope>
    <source>
        <strain evidence="1">CBS 102833</strain>
    </source>
</reference>
<protein>
    <submittedName>
        <fullName evidence="1">Uncharacterized protein</fullName>
    </submittedName>
</protein>
<proteinExistence type="predicted"/>
<accession>A0ACC1LI60</accession>
<comment type="caution">
    <text evidence="1">The sequence shown here is derived from an EMBL/GenBank/DDBJ whole genome shotgun (WGS) entry which is preliminary data.</text>
</comment>
<name>A0ACC1LI60_9FUNG</name>
<gene>
    <name evidence="1" type="ORF">H4S07_003324</name>
</gene>
<dbReference type="Proteomes" id="UP001140096">
    <property type="component" value="Unassembled WGS sequence"/>
</dbReference>
<evidence type="ECO:0000313" key="1">
    <source>
        <dbReference type="EMBL" id="KAJ2808816.1"/>
    </source>
</evidence>
<dbReference type="EMBL" id="JANBUP010001049">
    <property type="protein sequence ID" value="KAJ2808816.1"/>
    <property type="molecule type" value="Genomic_DNA"/>
</dbReference>